<evidence type="ECO:0000313" key="3">
    <source>
        <dbReference type="Proteomes" id="UP000785783"/>
    </source>
</evidence>
<reference evidence="2" key="1">
    <citation type="submission" date="2020-10" db="EMBL/GenBank/DDBJ databases">
        <title>Microbiome of the Black Sea water column analyzed by genome centric metagenomics.</title>
        <authorList>
            <person name="Cabello-Yeves P.J."/>
            <person name="Callieri C."/>
            <person name="Picazo A."/>
            <person name="Mehrshad M."/>
            <person name="Haro-Moreno J.M."/>
            <person name="Roda-Garcia J."/>
            <person name="Dzembekova N."/>
            <person name="Slabakova V."/>
            <person name="Slabakova N."/>
            <person name="Moncheva S."/>
            <person name="Rodriguez-Valera F."/>
        </authorList>
    </citation>
    <scope>NUCLEOTIDE SEQUENCE</scope>
    <source>
        <strain evidence="2">BS307-5m-G5</strain>
    </source>
</reference>
<dbReference type="Pfam" id="PF01370">
    <property type="entry name" value="Epimerase"/>
    <property type="match status" value="1"/>
</dbReference>
<dbReference type="EMBL" id="JADHOK010000020">
    <property type="protein sequence ID" value="MBL6761588.1"/>
    <property type="molecule type" value="Genomic_DNA"/>
</dbReference>
<proteinExistence type="predicted"/>
<accession>A0A937HJX1</accession>
<dbReference type="Proteomes" id="UP000785783">
    <property type="component" value="Unassembled WGS sequence"/>
</dbReference>
<dbReference type="AlphaFoldDB" id="A0A937HJX1"/>
<organism evidence="2 3">
    <name type="scientific">PS1 clade bacterium</name>
    <dbReference type="NCBI Taxonomy" id="2175152"/>
    <lineage>
        <taxon>Bacteria</taxon>
        <taxon>Pseudomonadati</taxon>
        <taxon>Pseudomonadota</taxon>
        <taxon>Alphaproteobacteria</taxon>
        <taxon>PS1 clade</taxon>
    </lineage>
</organism>
<feature type="domain" description="NAD-dependent epimerase/dehydratase" evidence="1">
    <location>
        <begin position="21"/>
        <end position="228"/>
    </location>
</feature>
<dbReference type="PANTHER" id="PTHR12126:SF11">
    <property type="entry name" value="NADH DEHYDROGENASE [UBIQUINONE] 1 ALPHA SUBCOMPLEX SUBUNIT 9, MITOCHONDRIAL"/>
    <property type="match status" value="1"/>
</dbReference>
<protein>
    <submittedName>
        <fullName evidence="2">Complex I NDUFA9 subunit family protein</fullName>
    </submittedName>
</protein>
<dbReference type="Gene3D" id="3.40.50.720">
    <property type="entry name" value="NAD(P)-binding Rossmann-like Domain"/>
    <property type="match status" value="1"/>
</dbReference>
<name>A0A937HJX1_9PROT</name>
<dbReference type="InterPro" id="IPR051207">
    <property type="entry name" value="ComplexI_NDUFA9_subunit"/>
</dbReference>
<evidence type="ECO:0000313" key="2">
    <source>
        <dbReference type="EMBL" id="MBL6761588.1"/>
    </source>
</evidence>
<gene>
    <name evidence="2" type="ORF">ISQ19_02710</name>
</gene>
<dbReference type="SUPFAM" id="SSF51735">
    <property type="entry name" value="NAD(P)-binding Rossmann-fold domains"/>
    <property type="match status" value="1"/>
</dbReference>
<dbReference type="InterPro" id="IPR036291">
    <property type="entry name" value="NAD(P)-bd_dom_sf"/>
</dbReference>
<sequence>MSSAIPSAIPTTNPLRENALITVFGGTGFLGRHIVRRLSKDGYRLRIATRRPNEALFLKTNGKPGQVEIVQANIRDAASVAAALEGADAVVNAVGILFESGKQKFEAVQARGAALIADAAAQAGIAHMVHISAIGADAASASAYAQSKAIGEAAVQELVPNAHILRPSIVIGPEDDFFNRFAAMSMLAPALPLIGGGETRYQPVSVFDVAEAVAACLVGAAPGIYELGGPDILSFKQLMEMLNAETGRNRYLVPLPFFAAALIASVAQFSTFIGMQPLLTPDQIILLKSDNIVGADFADRDLAALGIDAKPIAGQLDYLARYRPHGKKPA</sequence>
<dbReference type="PANTHER" id="PTHR12126">
    <property type="entry name" value="NADH-UBIQUINONE OXIDOREDUCTASE 39 KDA SUBUNIT-RELATED"/>
    <property type="match status" value="1"/>
</dbReference>
<comment type="caution">
    <text evidence="2">The sequence shown here is derived from an EMBL/GenBank/DDBJ whole genome shotgun (WGS) entry which is preliminary data.</text>
</comment>
<dbReference type="GO" id="GO:0044877">
    <property type="term" value="F:protein-containing complex binding"/>
    <property type="evidence" value="ECO:0007669"/>
    <property type="project" value="TreeGrafter"/>
</dbReference>
<dbReference type="CDD" id="cd05271">
    <property type="entry name" value="NDUFA9_like_SDR_a"/>
    <property type="match status" value="1"/>
</dbReference>
<dbReference type="FunFam" id="3.40.50.720:FF:000702">
    <property type="entry name" value="NADH dehydrogenase (Ubiquinone)"/>
    <property type="match status" value="1"/>
</dbReference>
<dbReference type="InterPro" id="IPR001509">
    <property type="entry name" value="Epimerase_deHydtase"/>
</dbReference>
<evidence type="ECO:0000259" key="1">
    <source>
        <dbReference type="Pfam" id="PF01370"/>
    </source>
</evidence>